<dbReference type="Gene3D" id="2.40.110.10">
    <property type="entry name" value="Butyryl-CoA Dehydrogenase, subunit A, domain 2"/>
    <property type="match status" value="1"/>
</dbReference>
<dbReference type="GO" id="GO:0071949">
    <property type="term" value="F:FAD binding"/>
    <property type="evidence" value="ECO:0007669"/>
    <property type="project" value="InterPro"/>
</dbReference>
<evidence type="ECO:0000259" key="16">
    <source>
        <dbReference type="Pfam" id="PF22924"/>
    </source>
</evidence>
<evidence type="ECO:0000256" key="6">
    <source>
        <dbReference type="ARBA" id="ARBA00022832"/>
    </source>
</evidence>
<evidence type="ECO:0000256" key="9">
    <source>
        <dbReference type="ARBA" id="ARBA00023140"/>
    </source>
</evidence>
<dbReference type="KEGG" id="smo:SELMODRAFT_442553"/>
<dbReference type="Pfam" id="PF02770">
    <property type="entry name" value="Acyl-CoA_dh_M"/>
    <property type="match status" value="1"/>
</dbReference>
<dbReference type="InterPro" id="IPR006091">
    <property type="entry name" value="Acyl-CoA_Oxase/DH_mid-dom"/>
</dbReference>
<feature type="domain" description="Acyl-coenzyme A oxidase N-terminal" evidence="15">
    <location>
        <begin position="22"/>
        <end position="135"/>
    </location>
</feature>
<proteinExistence type="inferred from homology"/>
<evidence type="ECO:0000256" key="3">
    <source>
        <dbReference type="ARBA" id="ARBA00006288"/>
    </source>
</evidence>
<dbReference type="InterPro" id="IPR055060">
    <property type="entry name" value="ACOX_C_alpha1"/>
</dbReference>
<feature type="domain" description="Acyl-CoA oxidase C-terminal" evidence="13">
    <location>
        <begin position="483"/>
        <end position="658"/>
    </location>
</feature>
<dbReference type="EMBL" id="GL377590">
    <property type="protein sequence ID" value="EFJ24114.1"/>
    <property type="molecule type" value="Genomic_DNA"/>
</dbReference>
<dbReference type="InterPro" id="IPR012258">
    <property type="entry name" value="Acyl-CoA_oxidase"/>
</dbReference>
<evidence type="ECO:0000256" key="12">
    <source>
        <dbReference type="PIRSR" id="PIRSR000168-2"/>
    </source>
</evidence>
<dbReference type="OMA" id="AHAQYMV"/>
<dbReference type="FunCoup" id="D8RTZ2">
    <property type="interactions" value="3442"/>
</dbReference>
<feature type="binding site" evidence="12">
    <location>
        <position position="141"/>
    </location>
    <ligand>
        <name>FAD</name>
        <dbReference type="ChEBI" id="CHEBI:57692"/>
    </ligand>
</feature>
<evidence type="ECO:0000256" key="11">
    <source>
        <dbReference type="PIRSR" id="PIRSR000168-1"/>
    </source>
</evidence>
<keyword evidence="4 10" id="KW-0285">Flavoprotein</keyword>
<dbReference type="Gramene" id="EFJ24114">
    <property type="protein sequence ID" value="EFJ24114"/>
    <property type="gene ID" value="SELMODRAFT_442553"/>
</dbReference>
<keyword evidence="9" id="KW-0576">Peroxisome</keyword>
<reference evidence="17 18" key="1">
    <citation type="journal article" date="2011" name="Science">
        <title>The Selaginella genome identifies genetic changes associated with the evolution of vascular plants.</title>
        <authorList>
            <person name="Banks J.A."/>
            <person name="Nishiyama T."/>
            <person name="Hasebe M."/>
            <person name="Bowman J.L."/>
            <person name="Gribskov M."/>
            <person name="dePamphilis C."/>
            <person name="Albert V.A."/>
            <person name="Aono N."/>
            <person name="Aoyama T."/>
            <person name="Ambrose B.A."/>
            <person name="Ashton N.W."/>
            <person name="Axtell M.J."/>
            <person name="Barker E."/>
            <person name="Barker M.S."/>
            <person name="Bennetzen J.L."/>
            <person name="Bonawitz N.D."/>
            <person name="Chapple C."/>
            <person name="Cheng C."/>
            <person name="Correa L.G."/>
            <person name="Dacre M."/>
            <person name="DeBarry J."/>
            <person name="Dreyer I."/>
            <person name="Elias M."/>
            <person name="Engstrom E.M."/>
            <person name="Estelle M."/>
            <person name="Feng L."/>
            <person name="Finet C."/>
            <person name="Floyd S.K."/>
            <person name="Frommer W.B."/>
            <person name="Fujita T."/>
            <person name="Gramzow L."/>
            <person name="Gutensohn M."/>
            <person name="Harholt J."/>
            <person name="Hattori M."/>
            <person name="Heyl A."/>
            <person name="Hirai T."/>
            <person name="Hiwatashi Y."/>
            <person name="Ishikawa M."/>
            <person name="Iwata M."/>
            <person name="Karol K.G."/>
            <person name="Koehler B."/>
            <person name="Kolukisaoglu U."/>
            <person name="Kubo M."/>
            <person name="Kurata T."/>
            <person name="Lalonde S."/>
            <person name="Li K."/>
            <person name="Li Y."/>
            <person name="Litt A."/>
            <person name="Lyons E."/>
            <person name="Manning G."/>
            <person name="Maruyama T."/>
            <person name="Michael T.P."/>
            <person name="Mikami K."/>
            <person name="Miyazaki S."/>
            <person name="Morinaga S."/>
            <person name="Murata T."/>
            <person name="Mueller-Roeber B."/>
            <person name="Nelson D.R."/>
            <person name="Obara M."/>
            <person name="Oguri Y."/>
            <person name="Olmstead R.G."/>
            <person name="Onodera N."/>
            <person name="Petersen B.L."/>
            <person name="Pils B."/>
            <person name="Prigge M."/>
            <person name="Rensing S.A."/>
            <person name="Riano-Pachon D.M."/>
            <person name="Roberts A.W."/>
            <person name="Sato Y."/>
            <person name="Scheller H.V."/>
            <person name="Schulz B."/>
            <person name="Schulz C."/>
            <person name="Shakirov E.V."/>
            <person name="Shibagaki N."/>
            <person name="Shinohara N."/>
            <person name="Shippen D.E."/>
            <person name="Soerensen I."/>
            <person name="Sotooka R."/>
            <person name="Sugimoto N."/>
            <person name="Sugita M."/>
            <person name="Sumikawa N."/>
            <person name="Tanurdzic M."/>
            <person name="Theissen G."/>
            <person name="Ulvskov P."/>
            <person name="Wakazuki S."/>
            <person name="Weng J.K."/>
            <person name="Willats W.W."/>
            <person name="Wipf D."/>
            <person name="Wolf P.G."/>
            <person name="Yang L."/>
            <person name="Zimmer A.D."/>
            <person name="Zhu Q."/>
            <person name="Mitros T."/>
            <person name="Hellsten U."/>
            <person name="Loque D."/>
            <person name="Otillar R."/>
            <person name="Salamov A."/>
            <person name="Schmutz J."/>
            <person name="Shapiro H."/>
            <person name="Lindquist E."/>
            <person name="Lucas S."/>
            <person name="Rokhsar D."/>
            <person name="Grigoriev I.V."/>
        </authorList>
    </citation>
    <scope>NUCLEOTIDE SEQUENCE [LARGE SCALE GENOMIC DNA]</scope>
</reference>
<evidence type="ECO:0000256" key="7">
    <source>
        <dbReference type="ARBA" id="ARBA00023002"/>
    </source>
</evidence>
<dbReference type="InterPro" id="IPR002655">
    <property type="entry name" value="Acyl-CoA_oxidase_C"/>
</dbReference>
<dbReference type="PIRSF" id="PIRSF000168">
    <property type="entry name" value="Acyl-CoA_oxidase"/>
    <property type="match status" value="1"/>
</dbReference>
<dbReference type="InterPro" id="IPR036250">
    <property type="entry name" value="AcylCo_DH-like_C"/>
</dbReference>
<evidence type="ECO:0000256" key="5">
    <source>
        <dbReference type="ARBA" id="ARBA00022827"/>
    </source>
</evidence>
<dbReference type="Gene3D" id="1.20.140.10">
    <property type="entry name" value="Butyryl-CoA Dehydrogenase, subunit A, domain 3"/>
    <property type="match status" value="2"/>
</dbReference>
<dbReference type="FunFam" id="1.20.140.10:FF:000005">
    <property type="entry name" value="Acyl-coenzyme A oxidase"/>
    <property type="match status" value="1"/>
</dbReference>
<feature type="domain" description="Acyl-CoA oxidase/dehydrogenase middle" evidence="14">
    <location>
        <begin position="137"/>
        <end position="240"/>
    </location>
</feature>
<dbReference type="GO" id="GO:0001676">
    <property type="term" value="P:long-chain fatty acid metabolic process"/>
    <property type="evidence" value="ECO:0000318"/>
    <property type="project" value="GO_Central"/>
</dbReference>
<dbReference type="OrthoDB" id="538336at2759"/>
<evidence type="ECO:0000313" key="17">
    <source>
        <dbReference type="EMBL" id="EFJ24114.1"/>
    </source>
</evidence>
<dbReference type="GO" id="GO:0003997">
    <property type="term" value="F:acyl-CoA oxidase activity"/>
    <property type="evidence" value="ECO:0000318"/>
    <property type="project" value="GO_Central"/>
</dbReference>
<evidence type="ECO:0000259" key="14">
    <source>
        <dbReference type="Pfam" id="PF02770"/>
    </source>
</evidence>
<dbReference type="Pfam" id="PF22924">
    <property type="entry name" value="ACOX_C_alpha1"/>
    <property type="match status" value="1"/>
</dbReference>
<dbReference type="PANTHER" id="PTHR10909">
    <property type="entry name" value="ELECTRON TRANSPORT OXIDOREDUCTASE"/>
    <property type="match status" value="1"/>
</dbReference>
<dbReference type="Proteomes" id="UP000001514">
    <property type="component" value="Unassembled WGS sequence"/>
</dbReference>
<dbReference type="PANTHER" id="PTHR10909:SF250">
    <property type="entry name" value="PEROXISOMAL ACYL-COENZYME A OXIDASE 1"/>
    <property type="match status" value="1"/>
</dbReference>
<dbReference type="GO" id="GO:0050660">
    <property type="term" value="F:flavin adenine dinucleotide binding"/>
    <property type="evidence" value="ECO:0000318"/>
    <property type="project" value="GO_Central"/>
</dbReference>
<dbReference type="Gene3D" id="1.10.540.10">
    <property type="entry name" value="Acyl-CoA dehydrogenase/oxidase, N-terminal domain"/>
    <property type="match status" value="1"/>
</dbReference>
<dbReference type="Pfam" id="PF01756">
    <property type="entry name" value="ACOX"/>
    <property type="match status" value="1"/>
</dbReference>
<dbReference type="FunFam" id="2.40.110.10:FF:000075">
    <property type="entry name" value="Acyl-coenzyme A oxidase"/>
    <property type="match status" value="1"/>
</dbReference>
<comment type="similarity">
    <text evidence="3 10">Belongs to the acyl-CoA oxidase family.</text>
</comment>
<keyword evidence="5 10" id="KW-0274">FAD</keyword>
<comment type="cofactor">
    <cofactor evidence="1">
        <name>FAD</name>
        <dbReference type="ChEBI" id="CHEBI:57692"/>
    </cofactor>
</comment>
<feature type="binding site" evidence="12">
    <location>
        <position position="180"/>
    </location>
    <ligand>
        <name>FAD</name>
        <dbReference type="ChEBI" id="CHEBI:57692"/>
    </ligand>
</feature>
<dbReference type="InterPro" id="IPR037069">
    <property type="entry name" value="AcylCoA_DH/ox_N_sf"/>
</dbReference>
<dbReference type="InterPro" id="IPR029320">
    <property type="entry name" value="Acyl-CoA_ox_N"/>
</dbReference>
<dbReference type="InterPro" id="IPR046373">
    <property type="entry name" value="Acyl-CoA_Oxase/DH_mid-dom_sf"/>
</dbReference>
<organism evidence="18">
    <name type="scientific">Selaginella moellendorffii</name>
    <name type="common">Spikemoss</name>
    <dbReference type="NCBI Taxonomy" id="88036"/>
    <lineage>
        <taxon>Eukaryota</taxon>
        <taxon>Viridiplantae</taxon>
        <taxon>Streptophyta</taxon>
        <taxon>Embryophyta</taxon>
        <taxon>Tracheophyta</taxon>
        <taxon>Lycopodiopsida</taxon>
        <taxon>Selaginellales</taxon>
        <taxon>Selaginellaceae</taxon>
        <taxon>Selaginella</taxon>
    </lineage>
</organism>
<keyword evidence="7" id="KW-0560">Oxidoreductase</keyword>
<name>D8RTZ2_SELML</name>
<evidence type="ECO:0000256" key="4">
    <source>
        <dbReference type="ARBA" id="ARBA00022630"/>
    </source>
</evidence>
<feature type="domain" description="Acyl-CoA oxidase C-alpha1" evidence="16">
    <location>
        <begin position="281"/>
        <end position="442"/>
    </location>
</feature>
<evidence type="ECO:0000313" key="18">
    <source>
        <dbReference type="Proteomes" id="UP000001514"/>
    </source>
</evidence>
<dbReference type="eggNOG" id="KOG0136">
    <property type="taxonomic scope" value="Eukaryota"/>
</dbReference>
<dbReference type="Pfam" id="PF14749">
    <property type="entry name" value="Acyl-CoA_ox_N"/>
    <property type="match status" value="1"/>
</dbReference>
<dbReference type="GO" id="GO:0005504">
    <property type="term" value="F:fatty acid binding"/>
    <property type="evidence" value="ECO:0000318"/>
    <property type="project" value="GO_Central"/>
</dbReference>
<sequence>MEEAGRIDHLSGERQKAQFDLQPMRVLLAGGEHELDVAQRVAAIVARDPVFSKANRTRLSREELYKNSLRKASHGWKLIQQLKLTEEEAFKLRSLVDEPTFTDLHWGMFVPAIKGQATDEQQKYWLPLAYKMAVIGCYAQTELGHGSNVQGLETTATFDPATDEFVMNSPNLTSTKWWPGGLGKASTHALVYARLITDNHDYGIHAFIVQIRSLDDHKPLPGVTVADIGVKFGNAGYNTMDNGLLRFDQVRIPRNNMLMKLAKVTKEGKYISSDVPKQLAYGAMVYVRQSIVSDASVYLSRAVTIAVRYSCVRRQFGGQGNDPETQVIDYKTQQHRLFPLLATTYAYRIVGQWLKWLYSDVMNRLESYDFSTLPEVHACTSGLKSLTTSVAADGIEECRKLCGGHGYLCSSGLPELYAAYVPACTYEGDNVVLLLQVARFLLKTLSQLGGGVKPVGTASYLGNLPVLTKQGSRVSQGTDWLDHSNLLYAFEARAARLALVAAQLVQKAGNEAGFEQHSIELIEAARAHCELMVLSKFVERLQRGVPGRGVQRQLDILCEVYGLFLLVSRAGDFLSTGCLTPTQVALAKQQLQNLYTEVRPNAVALVDAFGHTDHYLGSILGRYDGDVYPNLYKDAWEEPLNKTVVTDGYEEYIRPILKQEFLPSRKARL</sequence>
<accession>D8RTZ2</accession>
<dbReference type="GO" id="GO:0033540">
    <property type="term" value="P:fatty acid beta-oxidation using acyl-CoA oxidase"/>
    <property type="evidence" value="ECO:0000318"/>
    <property type="project" value="GO_Central"/>
</dbReference>
<dbReference type="FunFam" id="1.10.540.10:FF:000015">
    <property type="entry name" value="Acyl-coenzyme A oxidase"/>
    <property type="match status" value="1"/>
</dbReference>
<protein>
    <recommendedName>
        <fullName evidence="10">Acyl-coenzyme A oxidase</fullName>
    </recommendedName>
</protein>
<dbReference type="InterPro" id="IPR009100">
    <property type="entry name" value="AcylCoA_DH/oxidase_NM_dom_sf"/>
</dbReference>
<dbReference type="InParanoid" id="D8RTZ2"/>
<keyword evidence="18" id="KW-1185">Reference proteome</keyword>
<evidence type="ECO:0000259" key="13">
    <source>
        <dbReference type="Pfam" id="PF01756"/>
    </source>
</evidence>
<dbReference type="HOGENOM" id="CLU_014629_3_1_1"/>
<keyword evidence="6" id="KW-0276">Fatty acid metabolism</keyword>
<evidence type="ECO:0000256" key="2">
    <source>
        <dbReference type="ARBA" id="ARBA00004275"/>
    </source>
</evidence>
<comment type="subcellular location">
    <subcellularLocation>
        <location evidence="2">Peroxisome</location>
    </subcellularLocation>
</comment>
<keyword evidence="8" id="KW-0443">Lipid metabolism</keyword>
<dbReference type="FunFam" id="1.20.140.10:FF:000013">
    <property type="entry name" value="Acyl-coenzyme A oxidase"/>
    <property type="match status" value="1"/>
</dbReference>
<gene>
    <name evidence="17" type="ORF">SELMODRAFT_442553</name>
</gene>
<evidence type="ECO:0000256" key="10">
    <source>
        <dbReference type="PIRNR" id="PIRNR000168"/>
    </source>
</evidence>
<dbReference type="SUPFAM" id="SSF56645">
    <property type="entry name" value="Acyl-CoA dehydrogenase NM domain-like"/>
    <property type="match status" value="1"/>
</dbReference>
<dbReference type="GO" id="GO:0005777">
    <property type="term" value="C:peroxisome"/>
    <property type="evidence" value="ECO:0000318"/>
    <property type="project" value="GO_Central"/>
</dbReference>
<dbReference type="SUPFAM" id="SSF47203">
    <property type="entry name" value="Acyl-CoA dehydrogenase C-terminal domain-like"/>
    <property type="match status" value="2"/>
</dbReference>
<dbReference type="STRING" id="88036.D8RTZ2"/>
<feature type="active site" description="Proton acceptor" evidence="11">
    <location>
        <position position="427"/>
    </location>
</feature>
<evidence type="ECO:0000256" key="8">
    <source>
        <dbReference type="ARBA" id="ARBA00023098"/>
    </source>
</evidence>
<evidence type="ECO:0000256" key="1">
    <source>
        <dbReference type="ARBA" id="ARBA00001974"/>
    </source>
</evidence>
<dbReference type="AlphaFoldDB" id="D8RTZ2"/>
<evidence type="ECO:0000259" key="15">
    <source>
        <dbReference type="Pfam" id="PF14749"/>
    </source>
</evidence>